<dbReference type="NCBIfam" id="TIGR02916">
    <property type="entry name" value="PEP_his_kin"/>
    <property type="match status" value="1"/>
</dbReference>
<comment type="catalytic activity">
    <reaction evidence="1">
        <text>ATP + protein L-histidine = ADP + protein N-phospho-L-histidine.</text>
        <dbReference type="EC" id="2.7.13.3"/>
    </reaction>
</comment>
<dbReference type="InterPro" id="IPR029016">
    <property type="entry name" value="GAF-like_dom_sf"/>
</dbReference>
<evidence type="ECO:0000259" key="5">
    <source>
        <dbReference type="PROSITE" id="PS50109"/>
    </source>
</evidence>
<dbReference type="PATRIC" id="fig|1346791.3.peg.3522"/>
<keyword evidence="6" id="KW-0418">Kinase</keyword>
<dbReference type="InterPro" id="IPR005467">
    <property type="entry name" value="His_kinase_dom"/>
</dbReference>
<dbReference type="PRINTS" id="PR00344">
    <property type="entry name" value="BCTRLSENSOR"/>
</dbReference>
<feature type="transmembrane region" description="Helical" evidence="4">
    <location>
        <begin position="138"/>
        <end position="161"/>
    </location>
</feature>
<feature type="transmembrane region" description="Helical" evidence="4">
    <location>
        <begin position="12"/>
        <end position="35"/>
    </location>
</feature>
<reference evidence="6 7" key="1">
    <citation type="journal article" date="2013" name="Genome Announc.">
        <title>Draft Genome Sequence of Sphingobium ummariense Strain RL-3, a Hexachlorocyclohexane-Degrading Bacterium.</title>
        <authorList>
            <person name="Kohli P."/>
            <person name="Dua A."/>
            <person name="Sangwan N."/>
            <person name="Oldach P."/>
            <person name="Khurana J.P."/>
            <person name="Lal R."/>
        </authorList>
    </citation>
    <scope>NUCLEOTIDE SEQUENCE [LARGE SCALE GENOMIC DNA]</scope>
    <source>
        <strain evidence="6 7">RL-3</strain>
    </source>
</reference>
<dbReference type="PANTHER" id="PTHR43547">
    <property type="entry name" value="TWO-COMPONENT HISTIDINE KINASE"/>
    <property type="match status" value="1"/>
</dbReference>
<keyword evidence="6" id="KW-0808">Transferase</keyword>
<dbReference type="InterPro" id="IPR036890">
    <property type="entry name" value="HATPase_C_sf"/>
</dbReference>
<dbReference type="InterPro" id="IPR004358">
    <property type="entry name" value="Sig_transdc_His_kin-like_C"/>
</dbReference>
<evidence type="ECO:0000256" key="1">
    <source>
        <dbReference type="ARBA" id="ARBA00000085"/>
    </source>
</evidence>
<dbReference type="SUPFAM" id="SSF55874">
    <property type="entry name" value="ATPase domain of HSP90 chaperone/DNA topoisomerase II/histidine kinase"/>
    <property type="match status" value="1"/>
</dbReference>
<dbReference type="PROSITE" id="PS50109">
    <property type="entry name" value="HIS_KIN"/>
    <property type="match status" value="1"/>
</dbReference>
<dbReference type="Pfam" id="PF02518">
    <property type="entry name" value="HATPase_c"/>
    <property type="match status" value="1"/>
</dbReference>
<evidence type="ECO:0000256" key="2">
    <source>
        <dbReference type="ARBA" id="ARBA00012438"/>
    </source>
</evidence>
<feature type="transmembrane region" description="Helical" evidence="4">
    <location>
        <begin position="205"/>
        <end position="223"/>
    </location>
</feature>
<proteinExistence type="predicted"/>
<name>T0J1L9_9SPHN</name>
<keyword evidence="4" id="KW-0812">Transmembrane</keyword>
<feature type="transmembrane region" description="Helical" evidence="4">
    <location>
        <begin position="173"/>
        <end position="193"/>
    </location>
</feature>
<gene>
    <name evidence="6" type="ORF">M529_18260</name>
</gene>
<accession>T0J1L9</accession>
<feature type="transmembrane region" description="Helical" evidence="4">
    <location>
        <begin position="47"/>
        <end position="64"/>
    </location>
</feature>
<dbReference type="InterPro" id="IPR003594">
    <property type="entry name" value="HATPase_dom"/>
</dbReference>
<dbReference type="EC" id="2.7.13.3" evidence="2"/>
<feature type="domain" description="Histidine kinase" evidence="5">
    <location>
        <begin position="488"/>
        <end position="689"/>
    </location>
</feature>
<dbReference type="STRING" id="1346791.M529_18260"/>
<keyword evidence="4" id="KW-0472">Membrane</keyword>
<evidence type="ECO:0000256" key="3">
    <source>
        <dbReference type="ARBA" id="ARBA00022553"/>
    </source>
</evidence>
<keyword evidence="3" id="KW-0597">Phosphoprotein</keyword>
<evidence type="ECO:0000256" key="4">
    <source>
        <dbReference type="SAM" id="Phobius"/>
    </source>
</evidence>
<dbReference type="eggNOG" id="COG4251">
    <property type="taxonomic scope" value="Bacteria"/>
</dbReference>
<evidence type="ECO:0000313" key="7">
    <source>
        <dbReference type="Proteomes" id="UP000015523"/>
    </source>
</evidence>
<dbReference type="InterPro" id="IPR014265">
    <property type="entry name" value="XrtA/PrsK"/>
</dbReference>
<dbReference type="GO" id="GO:0000155">
    <property type="term" value="F:phosphorelay sensor kinase activity"/>
    <property type="evidence" value="ECO:0007669"/>
    <property type="project" value="TreeGrafter"/>
</dbReference>
<protein>
    <recommendedName>
        <fullName evidence="2">histidine kinase</fullName>
        <ecNumber evidence="2">2.7.13.3</ecNumber>
    </recommendedName>
</protein>
<keyword evidence="7" id="KW-1185">Reference proteome</keyword>
<dbReference type="AlphaFoldDB" id="T0J1L9"/>
<feature type="transmembrane region" description="Helical" evidence="4">
    <location>
        <begin position="244"/>
        <end position="265"/>
    </location>
</feature>
<feature type="transmembrane region" description="Helical" evidence="4">
    <location>
        <begin position="271"/>
        <end position="288"/>
    </location>
</feature>
<organism evidence="6 7">
    <name type="scientific">Sphingobium ummariense RL-3</name>
    <dbReference type="NCBI Taxonomy" id="1346791"/>
    <lineage>
        <taxon>Bacteria</taxon>
        <taxon>Pseudomonadati</taxon>
        <taxon>Pseudomonadota</taxon>
        <taxon>Alphaproteobacteria</taxon>
        <taxon>Sphingomonadales</taxon>
        <taxon>Sphingomonadaceae</taxon>
        <taxon>Sphingobium</taxon>
    </lineage>
</organism>
<dbReference type="Proteomes" id="UP000015523">
    <property type="component" value="Unassembled WGS sequence"/>
</dbReference>
<dbReference type="SMART" id="SM00387">
    <property type="entry name" value="HATPase_c"/>
    <property type="match status" value="1"/>
</dbReference>
<keyword evidence="4" id="KW-1133">Transmembrane helix</keyword>
<dbReference type="Gene3D" id="3.30.450.40">
    <property type="match status" value="1"/>
</dbReference>
<sequence>MGRAEARVMDALLQFVGDWGHALAAVLFAALGIFLLRRRDEAAEPRLLAVALLLTSCWALYVSFGGVDKPLSGIAESIRNAAWLLLMFVMLRRGPVRPADAMVAVAAVYAAVAGLILLQTFTDLSWRQLSPFSDLHRALVTCSLILRMMTAIGSLVLVHHLYTAWPSRERGRVALLFGALAAMWTYDLMLYALCYMAPQRVQELYALRGLLMALLAPAVAVGMRKDMAGRLQLSRTLTFQSLSLVAVALYVIVLTAGAVLMDIIAGPYARVVEIGVVFFTAVTALVVLPSPQLRALWKVQVAKHFFQHRYDYRTEWLRFGETIGRAGADAPPLGERVAKAVADITDSPGALLLLRDEGGALSFEMQWNWTGPLPTGAVVPASVAAILEASGWILDIDKAKRGEAKIEAPDWMRDEPRAWALVPLVHFGRLIGAILLARPPVDRRLDWEDFDMLRAAGRQAATYISEAQGQQALDDAQRFDEFNRRFAFIMHDVKNLVSQLSLLARNAERHADNPEFRADMVLTLKESVGRMNEMLARLSQHNKARAEEPRPMDLRAVAERVAQARLRQHAVHVTGDAPAAMADPVRVEQILIHLVQNAIDASAPDSPVELRLSREADDALVEVIDRGRGMTAEYIRRELFKPFSSSKAGGFGIGAFEARTLAEAMGGRIEVESKPGMGSRFTLRLVPAPEGVLKERQGKAA</sequence>
<feature type="transmembrane region" description="Helical" evidence="4">
    <location>
        <begin position="101"/>
        <end position="118"/>
    </location>
</feature>
<dbReference type="EMBL" id="AUWY01000118">
    <property type="protein sequence ID" value="EQB30687.1"/>
    <property type="molecule type" value="Genomic_DNA"/>
</dbReference>
<comment type="caution">
    <text evidence="6">The sequence shown here is derived from an EMBL/GenBank/DDBJ whole genome shotgun (WGS) entry which is preliminary data.</text>
</comment>
<dbReference type="Gene3D" id="3.30.565.10">
    <property type="entry name" value="Histidine kinase-like ATPase, C-terminal domain"/>
    <property type="match status" value="1"/>
</dbReference>
<dbReference type="SUPFAM" id="SSF55781">
    <property type="entry name" value="GAF domain-like"/>
    <property type="match status" value="1"/>
</dbReference>
<dbReference type="PANTHER" id="PTHR43547:SF2">
    <property type="entry name" value="HYBRID SIGNAL TRANSDUCTION HISTIDINE KINASE C"/>
    <property type="match status" value="1"/>
</dbReference>
<evidence type="ECO:0000313" key="6">
    <source>
        <dbReference type="EMBL" id="EQB30687.1"/>
    </source>
</evidence>